<dbReference type="EMBL" id="DSUJ01000011">
    <property type="protein sequence ID" value="HFI92734.1"/>
    <property type="molecule type" value="Genomic_DNA"/>
</dbReference>
<organism evidence="3">
    <name type="scientific">Ignavibacterium album</name>
    <dbReference type="NCBI Taxonomy" id="591197"/>
    <lineage>
        <taxon>Bacteria</taxon>
        <taxon>Pseudomonadati</taxon>
        <taxon>Ignavibacteriota</taxon>
        <taxon>Ignavibacteria</taxon>
        <taxon>Ignavibacteriales</taxon>
        <taxon>Ignavibacteriaceae</taxon>
        <taxon>Ignavibacterium</taxon>
    </lineage>
</organism>
<name>A0A7V3E8Y0_9BACT</name>
<dbReference type="InterPro" id="IPR006660">
    <property type="entry name" value="Arsenate_reductase-like"/>
</dbReference>
<evidence type="ECO:0000313" key="3">
    <source>
        <dbReference type="EMBL" id="HFI92734.1"/>
    </source>
</evidence>
<dbReference type="PROSITE" id="PS51353">
    <property type="entry name" value="ARSC"/>
    <property type="match status" value="1"/>
</dbReference>
<dbReference type="PANTHER" id="PTHR30041:SF4">
    <property type="entry name" value="ARSENATE REDUCTASE"/>
    <property type="match status" value="1"/>
</dbReference>
<comment type="caution">
    <text evidence="3">The sequence shown here is derived from an EMBL/GenBank/DDBJ whole genome shotgun (WGS) entry which is preliminary data.</text>
</comment>
<proteinExistence type="inferred from homology"/>
<dbReference type="Pfam" id="PF03960">
    <property type="entry name" value="ArsC"/>
    <property type="match status" value="1"/>
</dbReference>
<accession>A0A7V3E8Y0</accession>
<comment type="similarity">
    <text evidence="1 2">Belongs to the ArsC family.</text>
</comment>
<reference evidence="3" key="1">
    <citation type="journal article" date="2020" name="mSystems">
        <title>Genome- and Community-Level Interaction Insights into Carbon Utilization and Element Cycling Functions of Hydrothermarchaeota in Hydrothermal Sediment.</title>
        <authorList>
            <person name="Zhou Z."/>
            <person name="Liu Y."/>
            <person name="Xu W."/>
            <person name="Pan J."/>
            <person name="Luo Z.H."/>
            <person name="Li M."/>
        </authorList>
    </citation>
    <scope>NUCLEOTIDE SEQUENCE [LARGE SCALE GENOMIC DNA]</scope>
    <source>
        <strain evidence="3">SpSt-479</strain>
    </source>
</reference>
<evidence type="ECO:0000256" key="2">
    <source>
        <dbReference type="PROSITE-ProRule" id="PRU01282"/>
    </source>
</evidence>
<gene>
    <name evidence="3" type="ORF">ENS31_14540</name>
</gene>
<dbReference type="SUPFAM" id="SSF52833">
    <property type="entry name" value="Thioredoxin-like"/>
    <property type="match status" value="1"/>
</dbReference>
<evidence type="ECO:0000256" key="1">
    <source>
        <dbReference type="ARBA" id="ARBA00007198"/>
    </source>
</evidence>
<dbReference type="Gene3D" id="3.40.30.10">
    <property type="entry name" value="Glutaredoxin"/>
    <property type="match status" value="1"/>
</dbReference>
<protein>
    <submittedName>
        <fullName evidence="3">Spx/MgsR family RNA polymerase-binding regulatory protein</fullName>
    </submittedName>
</protein>
<sequence length="117" mass="13716">MQKITVYEKPTCTTCRKVSKMLTEAGIDFEKVNYYIEPFSKKKLNELLKKMNMKPSELLRKNEDAYKKLKSKIEKMSEDEILNLMIENPDLVQRPIIEVGDKAILARPPEKIKEILK</sequence>
<dbReference type="InterPro" id="IPR036249">
    <property type="entry name" value="Thioredoxin-like_sf"/>
</dbReference>
<dbReference type="NCBIfam" id="TIGR01617">
    <property type="entry name" value="arsC_related"/>
    <property type="match status" value="1"/>
</dbReference>
<dbReference type="InterPro" id="IPR006504">
    <property type="entry name" value="Tscrpt_reg_Spx/MgsR"/>
</dbReference>
<dbReference type="PANTHER" id="PTHR30041">
    <property type="entry name" value="ARSENATE REDUCTASE"/>
    <property type="match status" value="1"/>
</dbReference>
<dbReference type="AlphaFoldDB" id="A0A7V3E8Y0"/>